<dbReference type="STRING" id="266748.HY04_11285"/>
<accession>A0A448NQQ5</accession>
<proteinExistence type="predicted"/>
<reference evidence="2 4" key="2">
    <citation type="submission" date="2018-12" db="EMBL/GenBank/DDBJ databases">
        <authorList>
            <consortium name="Pathogen Informatics"/>
        </authorList>
    </citation>
    <scope>NUCLEOTIDE SEQUENCE [LARGE SCALE GENOMIC DNA]</scope>
    <source>
        <strain evidence="2 4">NCTC13489</strain>
    </source>
</reference>
<evidence type="ECO:0000313" key="4">
    <source>
        <dbReference type="Proteomes" id="UP000270036"/>
    </source>
</evidence>
<dbReference type="EMBL" id="LR134441">
    <property type="protein sequence ID" value="VEH99057.1"/>
    <property type="molecule type" value="Genomic_DNA"/>
</dbReference>
<dbReference type="EMBL" id="JPEP01000002">
    <property type="protein sequence ID" value="KEY19021.1"/>
    <property type="molecule type" value="Genomic_DNA"/>
</dbReference>
<dbReference type="PROSITE" id="PS51257">
    <property type="entry name" value="PROKAR_LIPOPROTEIN"/>
    <property type="match status" value="1"/>
</dbReference>
<dbReference type="OrthoDB" id="1342421at2"/>
<evidence type="ECO:0000313" key="1">
    <source>
        <dbReference type="EMBL" id="KEY19021.1"/>
    </source>
</evidence>
<dbReference type="SUPFAM" id="SSF49464">
    <property type="entry name" value="Carboxypeptidase regulatory domain-like"/>
    <property type="match status" value="1"/>
</dbReference>
<reference evidence="1 3" key="1">
    <citation type="submission" date="2014-07" db="EMBL/GenBank/DDBJ databases">
        <authorList>
            <person name="Pisani N.G."/>
            <person name="Newman J.D."/>
        </authorList>
    </citation>
    <scope>NUCLEOTIDE SEQUENCE [LARGE SCALE GENOMIC DNA]</scope>
    <source>
        <strain evidence="1 3">LMG 24720</strain>
    </source>
</reference>
<sequence>MKNSLLLIIFLLSILSCRDEDDSKDNCTSNCTIVKGRIFSVNNEPVANVNITVEYRVGGIGSTTRKMVDVKTDKDGNYYKSFYVKDAEMGEDAAGYFKLNIDDSKIDINKYIRTNNLIGNTSSVISTTFQISKRDTIIENNLYIPQKTFIKVNLKNFVSQQEGDFFEVQTLYPFGGNVGYNAFLDSPYDTGFSGYGNWQAKNANTTHTIFVAADEKNVVRIFKRKNGINTSKDSLFFIPRNNNIQLNYNY</sequence>
<dbReference type="KEGG" id="cant:NCTC13489_01311"/>
<dbReference type="RefSeq" id="WP_034719783.1">
    <property type="nucleotide sequence ID" value="NZ_FOIX01000004.1"/>
</dbReference>
<evidence type="ECO:0000313" key="3">
    <source>
        <dbReference type="Proteomes" id="UP000028349"/>
    </source>
</evidence>
<dbReference type="Proteomes" id="UP000270036">
    <property type="component" value="Chromosome"/>
</dbReference>
<protein>
    <submittedName>
        <fullName evidence="2">Uncharacterized protein</fullName>
    </submittedName>
</protein>
<keyword evidence="3" id="KW-1185">Reference proteome</keyword>
<evidence type="ECO:0000313" key="2">
    <source>
        <dbReference type="EMBL" id="VEH99057.1"/>
    </source>
</evidence>
<dbReference type="AlphaFoldDB" id="A0A448NQQ5"/>
<organism evidence="2 4">
    <name type="scientific">Kaistella antarctica</name>
    <dbReference type="NCBI Taxonomy" id="266748"/>
    <lineage>
        <taxon>Bacteria</taxon>
        <taxon>Pseudomonadati</taxon>
        <taxon>Bacteroidota</taxon>
        <taxon>Flavobacteriia</taxon>
        <taxon>Flavobacteriales</taxon>
        <taxon>Weeksellaceae</taxon>
        <taxon>Chryseobacterium group</taxon>
        <taxon>Kaistella</taxon>
    </lineage>
</organism>
<name>A0A448NQQ5_9FLAO</name>
<dbReference type="Proteomes" id="UP000028349">
    <property type="component" value="Unassembled WGS sequence"/>
</dbReference>
<dbReference type="InterPro" id="IPR008969">
    <property type="entry name" value="CarboxyPept-like_regulatory"/>
</dbReference>
<gene>
    <name evidence="1" type="ORF">HY04_11285</name>
    <name evidence="2" type="ORF">NCTC13489_01311</name>
</gene>